<comment type="caution">
    <text evidence="5">The sequence shown here is derived from an EMBL/GenBank/DDBJ whole genome shotgun (WGS) entry which is preliminary data.</text>
</comment>
<dbReference type="GO" id="GO:0003677">
    <property type="term" value="F:DNA binding"/>
    <property type="evidence" value="ECO:0007669"/>
    <property type="project" value="TreeGrafter"/>
</dbReference>
<dbReference type="PANTHER" id="PTHR43580">
    <property type="entry name" value="OXIDOREDUCTASE GLYR1-RELATED"/>
    <property type="match status" value="1"/>
</dbReference>
<evidence type="ECO:0000259" key="3">
    <source>
        <dbReference type="Pfam" id="PF03446"/>
    </source>
</evidence>
<evidence type="ECO:0000256" key="2">
    <source>
        <dbReference type="ARBA" id="ARBA00023002"/>
    </source>
</evidence>
<dbReference type="Gene3D" id="3.40.50.720">
    <property type="entry name" value="NAD(P)-binding Rossmann-like Domain"/>
    <property type="match status" value="1"/>
</dbReference>
<dbReference type="GO" id="GO:0050661">
    <property type="term" value="F:NADP binding"/>
    <property type="evidence" value="ECO:0007669"/>
    <property type="project" value="InterPro"/>
</dbReference>
<feature type="domain" description="6-phosphogluconate dehydrogenase NADP-binding" evidence="3">
    <location>
        <begin position="17"/>
        <end position="166"/>
    </location>
</feature>
<dbReference type="SUPFAM" id="SSF51735">
    <property type="entry name" value="NAD(P)-binding Rossmann-fold domains"/>
    <property type="match status" value="1"/>
</dbReference>
<organism evidence="5 6">
    <name type="scientific">Streptomyces mexicanus</name>
    <dbReference type="NCBI Taxonomy" id="178566"/>
    <lineage>
        <taxon>Bacteria</taxon>
        <taxon>Bacillati</taxon>
        <taxon>Actinomycetota</taxon>
        <taxon>Actinomycetes</taxon>
        <taxon>Kitasatosporales</taxon>
        <taxon>Streptomycetaceae</taxon>
        <taxon>Streptomyces</taxon>
    </lineage>
</organism>
<gene>
    <name evidence="5" type="ORF">H1R13_01160</name>
</gene>
<dbReference type="InterPro" id="IPR013328">
    <property type="entry name" value="6PGD_dom2"/>
</dbReference>
<reference evidence="5 6" key="1">
    <citation type="submission" date="2020-08" db="EMBL/GenBank/DDBJ databases">
        <title>Whole-Genome Sequence of French Clinical Streptomyces mexicanus Strain Q0842.</title>
        <authorList>
            <person name="Boxberger M."/>
            <person name="La Scola B."/>
        </authorList>
    </citation>
    <scope>NUCLEOTIDE SEQUENCE [LARGE SCALE GENOMIC DNA]</scope>
    <source>
        <strain evidence="5 6">Marseille-Q0842</strain>
    </source>
</reference>
<dbReference type="GO" id="GO:0140673">
    <property type="term" value="P:transcription elongation-coupled chromatin remodeling"/>
    <property type="evidence" value="ECO:0007669"/>
    <property type="project" value="TreeGrafter"/>
</dbReference>
<dbReference type="Pfam" id="PF21761">
    <property type="entry name" value="RedAm-like_C"/>
    <property type="match status" value="1"/>
</dbReference>
<dbReference type="InterPro" id="IPR006115">
    <property type="entry name" value="6PGDH_NADP-bd"/>
</dbReference>
<comment type="similarity">
    <text evidence="1">Belongs to the HIBADH-related family.</text>
</comment>
<dbReference type="AlphaFoldDB" id="A0A7X1LNL4"/>
<evidence type="ECO:0000259" key="4">
    <source>
        <dbReference type="Pfam" id="PF21761"/>
    </source>
</evidence>
<dbReference type="GO" id="GO:0000785">
    <property type="term" value="C:chromatin"/>
    <property type="evidence" value="ECO:0007669"/>
    <property type="project" value="TreeGrafter"/>
</dbReference>
<dbReference type="PANTHER" id="PTHR43580:SF2">
    <property type="entry name" value="CYTOKINE-LIKE NUCLEAR FACTOR N-PAC"/>
    <property type="match status" value="1"/>
</dbReference>
<dbReference type="EMBL" id="JACMHY010000001">
    <property type="protein sequence ID" value="MBC2863649.1"/>
    <property type="molecule type" value="Genomic_DNA"/>
</dbReference>
<evidence type="ECO:0000256" key="1">
    <source>
        <dbReference type="ARBA" id="ARBA00009080"/>
    </source>
</evidence>
<dbReference type="OrthoDB" id="9135493at2"/>
<proteinExistence type="inferred from homology"/>
<dbReference type="GO" id="GO:0031491">
    <property type="term" value="F:nucleosome binding"/>
    <property type="evidence" value="ECO:0007669"/>
    <property type="project" value="TreeGrafter"/>
</dbReference>
<dbReference type="PIRSF" id="PIRSF000103">
    <property type="entry name" value="HIBADH"/>
    <property type="match status" value="1"/>
</dbReference>
<dbReference type="InterPro" id="IPR051265">
    <property type="entry name" value="HIBADH-related_NP60_sf"/>
</dbReference>
<sequence>MVVMSEPTRNPARSTDVTVLGLGAMGSALATALLDAGRSVTVWNRTPGRAAQSVARGARAAGSVREAVTASPVVVTCLLRYPSIQETLAPVAGELRGRTLVNLTTTTPNESRDLAVWAAGHGADHLDGAIMAVPDMIRSREGQIFYSGSRAAYDILLPTLEIWATSEFHGEDAGRAALLDLAMLSGMYQMFTGFFHGAAMVATMGMSASEFAARQAPFLSAMTHGLAGYAKVVDGGDHTGPGLQSLDFSDLSHLVRASEEQGVDPAPIAAVQALISRQIAAGHGAEGFTRIYESLRLVGSAAGSGEGDAA</sequence>
<dbReference type="InterPro" id="IPR048666">
    <property type="entry name" value="RedAm-like_C"/>
</dbReference>
<dbReference type="InterPro" id="IPR015815">
    <property type="entry name" value="HIBADH-related"/>
</dbReference>
<dbReference type="Proteomes" id="UP000517694">
    <property type="component" value="Unassembled WGS sequence"/>
</dbReference>
<name>A0A7X1LNL4_9ACTN</name>
<evidence type="ECO:0000313" key="5">
    <source>
        <dbReference type="EMBL" id="MBC2863649.1"/>
    </source>
</evidence>
<feature type="domain" description="NADPH-dependent reductive aminase-like C-terminal" evidence="4">
    <location>
        <begin position="172"/>
        <end position="296"/>
    </location>
</feature>
<protein>
    <submittedName>
        <fullName evidence="5">NAD(P)-dependent oxidoreductase</fullName>
    </submittedName>
</protein>
<keyword evidence="2" id="KW-0560">Oxidoreductase</keyword>
<accession>A0A7X1LNL4</accession>
<evidence type="ECO:0000313" key="6">
    <source>
        <dbReference type="Proteomes" id="UP000517694"/>
    </source>
</evidence>
<dbReference type="Gene3D" id="1.10.1040.10">
    <property type="entry name" value="N-(1-d-carboxylethyl)-l-norvaline Dehydrogenase, domain 2"/>
    <property type="match status" value="1"/>
</dbReference>
<dbReference type="GO" id="GO:0016491">
    <property type="term" value="F:oxidoreductase activity"/>
    <property type="evidence" value="ECO:0007669"/>
    <property type="project" value="UniProtKB-KW"/>
</dbReference>
<keyword evidence="6" id="KW-1185">Reference proteome</keyword>
<dbReference type="InterPro" id="IPR036291">
    <property type="entry name" value="NAD(P)-bd_dom_sf"/>
</dbReference>
<dbReference type="Pfam" id="PF03446">
    <property type="entry name" value="NAD_binding_2"/>
    <property type="match status" value="1"/>
</dbReference>